<keyword evidence="2" id="KW-1133">Transmembrane helix</keyword>
<feature type="compositionally biased region" description="Basic and acidic residues" evidence="1">
    <location>
        <begin position="155"/>
        <end position="169"/>
    </location>
</feature>
<accession>A0AAV5G8P6</accession>
<dbReference type="RefSeq" id="WP_003846261.1">
    <property type="nucleotide sequence ID" value="NZ_BQKK01000002.1"/>
</dbReference>
<feature type="compositionally biased region" description="Basic and acidic residues" evidence="1">
    <location>
        <begin position="399"/>
        <end position="412"/>
    </location>
</feature>
<feature type="compositionally biased region" description="Basic and acidic residues" evidence="1">
    <location>
        <begin position="334"/>
        <end position="351"/>
    </location>
</feature>
<dbReference type="Proteomes" id="UP001054925">
    <property type="component" value="Unassembled WGS sequence"/>
</dbReference>
<dbReference type="AlphaFoldDB" id="A0AAV5G8P6"/>
<comment type="caution">
    <text evidence="4">The sequence shown here is derived from an EMBL/GenBank/DDBJ whole genome shotgun (WGS) entry which is preliminary data.</text>
</comment>
<feature type="transmembrane region" description="Helical" evidence="2">
    <location>
        <begin position="48"/>
        <end position="67"/>
    </location>
</feature>
<evidence type="ECO:0000256" key="2">
    <source>
        <dbReference type="SAM" id="Phobius"/>
    </source>
</evidence>
<feature type="compositionally biased region" description="Polar residues" evidence="1">
    <location>
        <begin position="303"/>
        <end position="318"/>
    </location>
</feature>
<keyword evidence="2" id="KW-0812">Transmembrane</keyword>
<feature type="region of interest" description="Disordered" evidence="1">
    <location>
        <begin position="154"/>
        <end position="418"/>
    </location>
</feature>
<evidence type="ECO:0000313" key="4">
    <source>
        <dbReference type="EMBL" id="GJN42702.1"/>
    </source>
</evidence>
<dbReference type="InterPro" id="IPR046672">
    <property type="entry name" value="DUF6542"/>
</dbReference>
<feature type="transmembrane region" description="Helical" evidence="2">
    <location>
        <begin position="21"/>
        <end position="42"/>
    </location>
</feature>
<gene>
    <name evidence="4" type="ORF">CAT723_11810</name>
</gene>
<dbReference type="EMBL" id="BQKK01000002">
    <property type="protein sequence ID" value="GJN42702.1"/>
    <property type="molecule type" value="Genomic_DNA"/>
</dbReference>
<sequence length="418" mass="45025">MSHVNTQSHPVSSRAEKGFGALPVWTSIAVIVAALATGLIISTITASVSWPFLICFILGAVAASAMVHVRGLFLTVASIPLLFSIAIFITSWLVSRATAADGSPLFSTTILVTSAYPLLEVFPQLAITVIICVIIAVFRLYRAKQKATSISSKELVNRRSMAESNRRNSETTSRARKTTERLSVAELVERSKNNARAPRPVARRGSATSTSGEAAAGNAGAARATGAAGATGARPSARRGSASSSSRASSSRRSSSRRGTAGEVRRVRATDESRRGSQRRDYRHGDISSRSSNSSRAARRVNEAQQNQERARRTQSFETRPATDNAVNAAGLDRNSRLRPDPRRRAGDVRKTVKRSQAANESQQPRPQAKMRPVDKATQPPQAPKVQTPKAQPQPPRPDATDGRKRAPRALDEDLYGN</sequence>
<proteinExistence type="predicted"/>
<feature type="transmembrane region" description="Helical" evidence="2">
    <location>
        <begin position="121"/>
        <end position="141"/>
    </location>
</feature>
<evidence type="ECO:0000256" key="1">
    <source>
        <dbReference type="SAM" id="MobiDB-lite"/>
    </source>
</evidence>
<evidence type="ECO:0000313" key="5">
    <source>
        <dbReference type="Proteomes" id="UP001054925"/>
    </source>
</evidence>
<organism evidence="4 5">
    <name type="scientific">Corynebacterium ammoniagenes</name>
    <name type="common">Brevibacterium ammoniagenes</name>
    <dbReference type="NCBI Taxonomy" id="1697"/>
    <lineage>
        <taxon>Bacteria</taxon>
        <taxon>Bacillati</taxon>
        <taxon>Actinomycetota</taxon>
        <taxon>Actinomycetes</taxon>
        <taxon>Mycobacteriales</taxon>
        <taxon>Corynebacteriaceae</taxon>
        <taxon>Corynebacterium</taxon>
    </lineage>
</organism>
<dbReference type="Pfam" id="PF20177">
    <property type="entry name" value="DUF6542"/>
    <property type="match status" value="1"/>
</dbReference>
<dbReference type="CDD" id="cd06174">
    <property type="entry name" value="MFS"/>
    <property type="match status" value="1"/>
</dbReference>
<protein>
    <recommendedName>
        <fullName evidence="3">DUF6542 domain-containing protein</fullName>
    </recommendedName>
</protein>
<feature type="compositionally biased region" description="Low complexity" evidence="1">
    <location>
        <begin position="195"/>
        <end position="262"/>
    </location>
</feature>
<feature type="transmembrane region" description="Helical" evidence="2">
    <location>
        <begin position="72"/>
        <end position="94"/>
    </location>
</feature>
<name>A0AAV5G8P6_CORAM</name>
<keyword evidence="2" id="KW-0472">Membrane</keyword>
<feature type="compositionally biased region" description="Polar residues" evidence="1">
    <location>
        <begin position="355"/>
        <end position="366"/>
    </location>
</feature>
<reference evidence="4" key="1">
    <citation type="submission" date="2021-12" db="EMBL/GenBank/DDBJ databases">
        <title>Draft genome sequence of Corynebacterium ammoniagenes strain T-723.</title>
        <authorList>
            <person name="Matsuzawa M."/>
            <person name="Hiratani M."/>
            <person name="Abe I."/>
            <person name="Tsuji Y."/>
            <person name="Nakamura J."/>
        </authorList>
    </citation>
    <scope>NUCLEOTIDE SEQUENCE</scope>
    <source>
        <strain evidence="4">T-723</strain>
    </source>
</reference>
<feature type="domain" description="DUF6542" evidence="3">
    <location>
        <begin position="22"/>
        <end position="143"/>
    </location>
</feature>
<feature type="compositionally biased region" description="Basic and acidic residues" evidence="1">
    <location>
        <begin position="263"/>
        <end position="287"/>
    </location>
</feature>
<evidence type="ECO:0000259" key="3">
    <source>
        <dbReference type="Pfam" id="PF20177"/>
    </source>
</evidence>